<dbReference type="AlphaFoldDB" id="A0A0C7R286"/>
<feature type="compositionally biased region" description="Pro residues" evidence="1">
    <location>
        <begin position="723"/>
        <end position="739"/>
    </location>
</feature>
<name>A0A0C7R286_PARSO</name>
<gene>
    <name evidence="3" type="ORF">R28058_10061</name>
</gene>
<dbReference type="RefSeq" id="WP_057567367.1">
    <property type="nucleotide sequence ID" value="NZ_CDNF01000003.1"/>
</dbReference>
<protein>
    <submittedName>
        <fullName evidence="3">Surface/cell-adhesion protein</fullName>
    </submittedName>
</protein>
<sequence>MKKHNKFMKMLLTMVLTISIIIGNLPIAFATGKTNKPAGYVTIAVEKFTLGLGYIKEPIKVPFYEDDNGANLITRILGEGNYKNTGSVESSFYLSRVKDNDSRAVNIPQFILNHAGDIGSRKQENWLGEFDYTGMSGWMYGVNNVLPNYGLSDYYPEDGDVIRFQFTVHGYGADLGQDQGWGNPPYIELTNKDALTAKIGEINSLSNKAELLSDPNIKKAYDDAYKILENCESTQNEIDNSLSKLNEVLNQEPEVPDQTNPEDTNTPEVSIPDISVSNAIEQTGGYIHNKIKNPKFGSEWNILGLARGGYNVSKSYFEGYYEDVVNYLKENNGELHSTKYTEYSRTILALTAIGKDVTDVGGYNLLKPLADFNKVKYQGINGPIWALIALDTNDYEIPKVEGVEVQTTRDMLLDFILEAALPNGGWALSGTQPDPDMTAMALQSLAKYKDESRVKPYIDKALEVLSKIQKSDGGYDSWGTSNSESIDQVIVALTALGIDPKTDKRFIKEDGNWTISALMKFYVEGGGFKHTLNDKRPNGMATEQGMYALVAYERFVKGKTNLYDMTDVFKKQPDETPKEGEVIMVAPQKISNKKGTEFDITLKAGDWPKGEYKLLDSIINIPSSVEIKGVGESKNLIGGLPDFGVSDSKLRLVYTNTDLANIEFTAGDMITIHCKLNQDVNESLNFKVESLNLKSSSDSTIKLNVDKASSSIEISDDGGVNPGPDPDPGPDPGPNPNPDPDQKPELAQVKILYKGDGTDLIPSDKQAVAISFLNVKDNNKVMYKEKTKLYYSKEFSEKLSNTTYVALIDENITKGELLNIENYKFDNKAKAEIINFGDIDNDEAISAQDALNTLTSWLRKTDAPNNKETITINVTGDSKIDTSDTLSIIEKYINDKEFKVLSK</sequence>
<feature type="domain" description="Transcobalamin-like C-terminal" evidence="2">
    <location>
        <begin position="132"/>
        <end position="167"/>
    </location>
</feature>
<dbReference type="CDD" id="cd00688">
    <property type="entry name" value="ISOPREN_C2_like"/>
    <property type="match status" value="1"/>
</dbReference>
<dbReference type="InterPro" id="IPR036439">
    <property type="entry name" value="Dockerin_dom_sf"/>
</dbReference>
<proteinExistence type="predicted"/>
<dbReference type="InterPro" id="IPR008930">
    <property type="entry name" value="Terpenoid_cyclase/PrenylTrfase"/>
</dbReference>
<accession>A0A0C7R286</accession>
<feature type="compositionally biased region" description="Polar residues" evidence="1">
    <location>
        <begin position="257"/>
        <end position="268"/>
    </location>
</feature>
<evidence type="ECO:0000313" key="3">
    <source>
        <dbReference type="EMBL" id="CEQ03273.1"/>
    </source>
</evidence>
<dbReference type="Gene3D" id="1.10.1330.10">
    <property type="entry name" value="Dockerin domain"/>
    <property type="match status" value="1"/>
</dbReference>
<dbReference type="InterPro" id="IPR027954">
    <property type="entry name" value="Transcobalamin-like_C"/>
</dbReference>
<dbReference type="Proteomes" id="UP000049127">
    <property type="component" value="Unassembled WGS sequence"/>
</dbReference>
<dbReference type="GO" id="GO:0000272">
    <property type="term" value="P:polysaccharide catabolic process"/>
    <property type="evidence" value="ECO:0007669"/>
    <property type="project" value="InterPro"/>
</dbReference>
<dbReference type="Gene3D" id="1.50.10.20">
    <property type="match status" value="1"/>
</dbReference>
<evidence type="ECO:0000256" key="1">
    <source>
        <dbReference type="SAM" id="MobiDB-lite"/>
    </source>
</evidence>
<organism evidence="3 4">
    <name type="scientific">Paraclostridium sordellii</name>
    <name type="common">Clostridium sordellii</name>
    <dbReference type="NCBI Taxonomy" id="1505"/>
    <lineage>
        <taxon>Bacteria</taxon>
        <taxon>Bacillati</taxon>
        <taxon>Bacillota</taxon>
        <taxon>Clostridia</taxon>
        <taxon>Peptostreptococcales</taxon>
        <taxon>Peptostreptococcaceae</taxon>
        <taxon>Paraclostridium</taxon>
    </lineage>
</organism>
<dbReference type="OrthoDB" id="411361at2"/>
<evidence type="ECO:0000259" key="2">
    <source>
        <dbReference type="Pfam" id="PF14478"/>
    </source>
</evidence>
<dbReference type="Pfam" id="PF14478">
    <property type="entry name" value="DUF4430"/>
    <property type="match status" value="1"/>
</dbReference>
<reference evidence="3 4" key="1">
    <citation type="submission" date="2015-01" db="EMBL/GenBank/DDBJ databases">
        <authorList>
            <person name="Aslett A.Martin."/>
            <person name="De Silva Nishadi"/>
        </authorList>
    </citation>
    <scope>NUCLEOTIDE SEQUENCE [LARGE SCALE GENOMIC DNA]</scope>
    <source>
        <strain evidence="3 4">R28058</strain>
    </source>
</reference>
<dbReference type="EMBL" id="CEKZ01000003">
    <property type="protein sequence ID" value="CEQ03273.1"/>
    <property type="molecule type" value="Genomic_DNA"/>
</dbReference>
<feature type="region of interest" description="Disordered" evidence="1">
    <location>
        <begin position="251"/>
        <end position="270"/>
    </location>
</feature>
<dbReference type="SUPFAM" id="SSF48239">
    <property type="entry name" value="Terpenoid cyclases/Protein prenyltransferases"/>
    <property type="match status" value="1"/>
</dbReference>
<feature type="region of interest" description="Disordered" evidence="1">
    <location>
        <begin position="712"/>
        <end position="743"/>
    </location>
</feature>
<evidence type="ECO:0000313" key="4">
    <source>
        <dbReference type="Proteomes" id="UP000049127"/>
    </source>
</evidence>